<comment type="caution">
    <text evidence="3">The sequence shown here is derived from an EMBL/GenBank/DDBJ whole genome shotgun (WGS) entry which is preliminary data.</text>
</comment>
<organism evidence="3 4">
    <name type="scientific">Brevibacillus fluminis</name>
    <dbReference type="NCBI Taxonomy" id="511487"/>
    <lineage>
        <taxon>Bacteria</taxon>
        <taxon>Bacillati</taxon>
        <taxon>Bacillota</taxon>
        <taxon>Bacilli</taxon>
        <taxon>Bacillales</taxon>
        <taxon>Paenibacillaceae</taxon>
        <taxon>Brevibacillus</taxon>
    </lineage>
</organism>
<dbReference type="Proteomes" id="UP000271031">
    <property type="component" value="Unassembled WGS sequence"/>
</dbReference>
<evidence type="ECO:0000256" key="1">
    <source>
        <dbReference type="SAM" id="MobiDB-lite"/>
    </source>
</evidence>
<gene>
    <name evidence="3" type="ORF">EDM56_02895</name>
</gene>
<feature type="chain" id="PRO_5039728792" description="Lipoprotein" evidence="2">
    <location>
        <begin position="24"/>
        <end position="227"/>
    </location>
</feature>
<dbReference type="RefSeq" id="WP_122916382.1">
    <property type="nucleotide sequence ID" value="NZ_RHHQ01000004.1"/>
</dbReference>
<name>A0A3M8DW37_9BACL</name>
<evidence type="ECO:0000313" key="3">
    <source>
        <dbReference type="EMBL" id="RNB91719.1"/>
    </source>
</evidence>
<accession>A0A3M8DW37</accession>
<keyword evidence="2" id="KW-0732">Signal</keyword>
<proteinExistence type="predicted"/>
<feature type="signal peptide" evidence="2">
    <location>
        <begin position="1"/>
        <end position="23"/>
    </location>
</feature>
<keyword evidence="4" id="KW-1185">Reference proteome</keyword>
<dbReference type="EMBL" id="RHHQ01000004">
    <property type="protein sequence ID" value="RNB91719.1"/>
    <property type="molecule type" value="Genomic_DNA"/>
</dbReference>
<sequence>MWKKTIAAVMTASLLLVAAGCQNGDTAASQPAPSVDLTKELTINPSLIVGKTNFVDVEKAYGKPSKAGLYETPFRSNLANGGANSKPIAEYAGVFGIDVATGKKAAKPSLLFFTNDKNKTLVASRVVFSRDELAKKEKGGKLTLDDVKKVYGEPNRGNDNGLEYYDFAHHIVMLVMKNEEAKVEALITKYDLLYADNPSDLAEHEKVIKELGDEEKAQKTTQEKPKQ</sequence>
<dbReference type="PROSITE" id="PS51257">
    <property type="entry name" value="PROKAR_LIPOPROTEIN"/>
    <property type="match status" value="1"/>
</dbReference>
<evidence type="ECO:0008006" key="5">
    <source>
        <dbReference type="Google" id="ProtNLM"/>
    </source>
</evidence>
<protein>
    <recommendedName>
        <fullName evidence="5">Lipoprotein</fullName>
    </recommendedName>
</protein>
<evidence type="ECO:0000256" key="2">
    <source>
        <dbReference type="SAM" id="SignalP"/>
    </source>
</evidence>
<evidence type="ECO:0000313" key="4">
    <source>
        <dbReference type="Proteomes" id="UP000271031"/>
    </source>
</evidence>
<feature type="region of interest" description="Disordered" evidence="1">
    <location>
        <begin position="207"/>
        <end position="227"/>
    </location>
</feature>
<reference evidence="3 4" key="1">
    <citation type="submission" date="2018-10" db="EMBL/GenBank/DDBJ databases">
        <title>Phylogenomics of Brevibacillus.</title>
        <authorList>
            <person name="Dunlap C."/>
        </authorList>
    </citation>
    <scope>NUCLEOTIDE SEQUENCE [LARGE SCALE GENOMIC DNA]</scope>
    <source>
        <strain evidence="3 4">JCM 15716</strain>
    </source>
</reference>
<dbReference type="OrthoDB" id="2468997at2"/>
<dbReference type="AlphaFoldDB" id="A0A3M8DW37"/>